<feature type="chain" id="PRO_5046514512" description="Fibronectin type-III domain-containing protein" evidence="2">
    <location>
        <begin position="32"/>
        <end position="401"/>
    </location>
</feature>
<comment type="caution">
    <text evidence="4">The sequence shown here is derived from an EMBL/GenBank/DDBJ whole genome shotgun (WGS) entry which is preliminary data.</text>
</comment>
<keyword evidence="5" id="KW-1185">Reference proteome</keyword>
<dbReference type="Gene3D" id="2.60.40.10">
    <property type="entry name" value="Immunoglobulins"/>
    <property type="match status" value="1"/>
</dbReference>
<reference evidence="4 5" key="1">
    <citation type="submission" date="2024-06" db="EMBL/GenBank/DDBJ databases">
        <title>Sorghum-associated microbial communities from plants grown in Nebraska, USA.</title>
        <authorList>
            <person name="Schachtman D."/>
        </authorList>
    </citation>
    <scope>NUCLEOTIDE SEQUENCE [LARGE SCALE GENOMIC DNA]</scope>
    <source>
        <strain evidence="4 5">2709</strain>
    </source>
</reference>
<name>A0ABV2Q5A9_9BURK</name>
<dbReference type="Proteomes" id="UP001549320">
    <property type="component" value="Unassembled WGS sequence"/>
</dbReference>
<proteinExistence type="predicted"/>
<accession>A0ABV2Q5A9</accession>
<keyword evidence="2" id="KW-0732">Signal</keyword>
<gene>
    <name evidence="4" type="ORF">ABIE13_001315</name>
</gene>
<feature type="signal peptide" evidence="2">
    <location>
        <begin position="1"/>
        <end position="31"/>
    </location>
</feature>
<dbReference type="RefSeq" id="WP_354442172.1">
    <property type="nucleotide sequence ID" value="NZ_JBEPSH010000002.1"/>
</dbReference>
<sequence>MTKPLTSKLLQMTLPLLGATMLLTMPGKAEAADYPITTTVTSGMSTGGWVCTSNSVPENGSATCSAIPAPGYVFDDVTGIGGCDQSGDLISGPYNDICTMTNAPGPRHLAANFVPFMTPPTNLDAHPDGSGNLVVSWTPPTHNGGHEIGQYTVWVAPVPFSGNLQDMLGAQCNGNVTSCSVPGYQNGQAYTIGITVFNEAGAGDGHFAYSEETFQVATLSLPGGSGQATVRWHGPLVDRNSQEPQPACMLSSTPSFTARSTEDLQSQGAPLGAAAPLGVLRFQATGCGLDEITRVVISYPAGALAGLQAYKYGPPETGAAPNWFAHGAISGDTVTYTMVNDGVGDNDSDTAAIDDPFAPLAVSPKEPVTSGLRAVPTLGQWGLMLLIAVAGLLGGRMRKPL</sequence>
<dbReference type="PROSITE" id="PS50853">
    <property type="entry name" value="FN3"/>
    <property type="match status" value="1"/>
</dbReference>
<organism evidence="4 5">
    <name type="scientific">Ottowia thiooxydans</name>
    <dbReference type="NCBI Taxonomy" id="219182"/>
    <lineage>
        <taxon>Bacteria</taxon>
        <taxon>Pseudomonadati</taxon>
        <taxon>Pseudomonadota</taxon>
        <taxon>Betaproteobacteria</taxon>
        <taxon>Burkholderiales</taxon>
        <taxon>Comamonadaceae</taxon>
        <taxon>Ottowia</taxon>
    </lineage>
</organism>
<dbReference type="Pfam" id="PF18203">
    <property type="entry name" value="IPTL-CTERM"/>
    <property type="match status" value="1"/>
</dbReference>
<dbReference type="NCBIfam" id="NF041766">
    <property type="entry name" value="choice_anch_U"/>
    <property type="match status" value="1"/>
</dbReference>
<feature type="domain" description="Fibronectin type-III" evidence="3">
    <location>
        <begin position="119"/>
        <end position="221"/>
    </location>
</feature>
<feature type="transmembrane region" description="Helical" evidence="1">
    <location>
        <begin position="378"/>
        <end position="395"/>
    </location>
</feature>
<evidence type="ECO:0000256" key="2">
    <source>
        <dbReference type="SAM" id="SignalP"/>
    </source>
</evidence>
<dbReference type="EMBL" id="JBEPSH010000002">
    <property type="protein sequence ID" value="MET4576215.1"/>
    <property type="molecule type" value="Genomic_DNA"/>
</dbReference>
<evidence type="ECO:0000313" key="4">
    <source>
        <dbReference type="EMBL" id="MET4576215.1"/>
    </source>
</evidence>
<dbReference type="InterPro" id="IPR053784">
    <property type="entry name" value="Choice_anch_U_dom"/>
</dbReference>
<keyword evidence="1" id="KW-0812">Transmembrane</keyword>
<dbReference type="InterPro" id="IPR036116">
    <property type="entry name" value="FN3_sf"/>
</dbReference>
<dbReference type="Pfam" id="PF00041">
    <property type="entry name" value="fn3"/>
    <property type="match status" value="1"/>
</dbReference>
<dbReference type="SUPFAM" id="SSF49265">
    <property type="entry name" value="Fibronectin type III"/>
    <property type="match status" value="1"/>
</dbReference>
<evidence type="ECO:0000256" key="1">
    <source>
        <dbReference type="SAM" id="Phobius"/>
    </source>
</evidence>
<evidence type="ECO:0000259" key="3">
    <source>
        <dbReference type="PROSITE" id="PS50853"/>
    </source>
</evidence>
<dbReference type="InterPro" id="IPR003961">
    <property type="entry name" value="FN3_dom"/>
</dbReference>
<evidence type="ECO:0000313" key="5">
    <source>
        <dbReference type="Proteomes" id="UP001549320"/>
    </source>
</evidence>
<keyword evidence="1" id="KW-0472">Membrane</keyword>
<dbReference type="CDD" id="cd00063">
    <property type="entry name" value="FN3"/>
    <property type="match status" value="1"/>
</dbReference>
<protein>
    <recommendedName>
        <fullName evidence="3">Fibronectin type-III domain-containing protein</fullName>
    </recommendedName>
</protein>
<dbReference type="SMART" id="SM00060">
    <property type="entry name" value="FN3"/>
    <property type="match status" value="1"/>
</dbReference>
<dbReference type="InterPro" id="IPR026442">
    <property type="entry name" value="IPTL_CTERM"/>
</dbReference>
<dbReference type="InterPro" id="IPR013783">
    <property type="entry name" value="Ig-like_fold"/>
</dbReference>
<keyword evidence="1" id="KW-1133">Transmembrane helix</keyword>